<dbReference type="InterPro" id="IPR036047">
    <property type="entry name" value="F-box-like_dom_sf"/>
</dbReference>
<dbReference type="EMBL" id="MDYQ01000129">
    <property type="protein sequence ID" value="PRP81194.1"/>
    <property type="molecule type" value="Genomic_DNA"/>
</dbReference>
<evidence type="ECO:0000256" key="12">
    <source>
        <dbReference type="RuleBase" id="RU004208"/>
    </source>
</evidence>
<evidence type="ECO:0000259" key="15">
    <source>
        <dbReference type="PROSITE" id="PS50181"/>
    </source>
</evidence>
<dbReference type="InterPro" id="IPR036249">
    <property type="entry name" value="Thioredoxin-like_sf"/>
</dbReference>
<dbReference type="InterPro" id="IPR005788">
    <property type="entry name" value="PDI_thioredoxin-like_dom"/>
</dbReference>
<sequence>MVTVNPIFGKPVELRSSIWSLKPRSYSKTLHSRGSSSCGSDRDGSSFSDEECRDNDTTIHWNPVYKRKIPLFNRIFQSPKSNRQQTQREADSSLHLLPFELKVVIASHLDYKSLGRLSQCCHEWNQVCNEQSLWQYLCMREWGITEQSPRLSIQSSLRAHHVKTTSTDWKAVFGKTRLKFRFVDEAPRSPPHAVQHLKVVLLGSTCSGKTALVEQLFRQRGLLLRQQQHYNFGASLSPQPRRQNTVSIAATPAQTDLLNLSDVISTEHNRERARLSLNSLNQSIEEHWVMYSEINGRKVLVQIDNTSGVEEYTALRDQYIKWGQAFLLVYSVTSRQSMEEVMAAQRQIMRLKAQSPHGIPVVVCGNHLEGNRVISHSEGEEYAKTVSHPFFEVSSFTGENVVQCFQSLLIQCVECQVFTNADEELSGGKQKTMKSIIALSFLFVALALAAPEKEGDVLVLTSSNFDETVNNNDVVLVEFYAPWCGHCKKLTPEYATAATKLLKNDPPVVLAKVDCTVETELQSRFDVKGYPTLKIFRKGTPTDYNGPRESQGIVSYMEKQAGPSAKPISNADQLKKLTADNDVVVVGNFASKSGAAYKAFSSSADSLRDHFKFAVVENPSVAEEFKLAEGITILRNFDEKSLVYGGSNSLASLSEWVWEKSLGSVGVFSADTKERYVKRGLPVFKLYVDVATSGANGKKTNYWINRLKKIQQDPAFVDKLLFAVADRKAYSSEVTQFGLDTSKEAQAAVDDFSNSLKYQHAGVVDVKSLLAFAKDYVAGKIEPYIKSAPVPTSQGNVKVVVGKNFKDIVLDDSKDVLIELYAPWCGHCQKLEPIYNELADKLAGVNNVVIAKMDSTANDAPHAKYQAKGYPTIMLAPAGKKDSPIPYSGERTVEAFEKWLKANTKTWNKDEL</sequence>
<evidence type="ECO:0000256" key="9">
    <source>
        <dbReference type="ARBA" id="ARBA00023235"/>
    </source>
</evidence>
<protein>
    <recommendedName>
        <fullName evidence="4 13">Protein disulfide-isomerase</fullName>
        <ecNumber evidence="4 13">5.3.4.1</ecNumber>
    </recommendedName>
</protein>
<dbReference type="SUPFAM" id="SSF52833">
    <property type="entry name" value="Thioredoxin-like"/>
    <property type="match status" value="3"/>
</dbReference>
<dbReference type="FunFam" id="3.40.30.10:FF:000017">
    <property type="entry name" value="Protein disulfide-isomerase A4"/>
    <property type="match status" value="1"/>
</dbReference>
<evidence type="ECO:0000256" key="14">
    <source>
        <dbReference type="SAM" id="MobiDB-lite"/>
    </source>
</evidence>
<evidence type="ECO:0000256" key="2">
    <source>
        <dbReference type="ARBA" id="ARBA00004319"/>
    </source>
</evidence>
<organism evidence="17 18">
    <name type="scientific">Planoprotostelium fungivorum</name>
    <dbReference type="NCBI Taxonomy" id="1890364"/>
    <lineage>
        <taxon>Eukaryota</taxon>
        <taxon>Amoebozoa</taxon>
        <taxon>Evosea</taxon>
        <taxon>Variosea</taxon>
        <taxon>Cavosteliida</taxon>
        <taxon>Cavosteliaceae</taxon>
        <taxon>Planoprotostelium</taxon>
    </lineage>
</organism>
<keyword evidence="7" id="KW-0256">Endoplasmic reticulum</keyword>
<dbReference type="PROSITE" id="PS51352">
    <property type="entry name" value="THIOREDOXIN_2"/>
    <property type="match status" value="2"/>
</dbReference>
<dbReference type="CDD" id="cd02995">
    <property type="entry name" value="PDI_a_PDI_a'_C"/>
    <property type="match status" value="1"/>
</dbReference>
<dbReference type="InParanoid" id="A0A2P6NB58"/>
<comment type="similarity">
    <text evidence="3 12">Belongs to the protein disulfide isomerase family.</text>
</comment>
<evidence type="ECO:0000256" key="1">
    <source>
        <dbReference type="ARBA" id="ARBA00001182"/>
    </source>
</evidence>
<dbReference type="InterPro" id="IPR001806">
    <property type="entry name" value="Small_GTPase"/>
</dbReference>
<comment type="catalytic activity">
    <reaction evidence="1 13">
        <text>Catalyzes the rearrangement of -S-S- bonds in proteins.</text>
        <dbReference type="EC" id="5.3.4.1"/>
    </reaction>
</comment>
<reference evidence="17 18" key="1">
    <citation type="journal article" date="2018" name="Genome Biol. Evol.">
        <title>Multiple Roots of Fruiting Body Formation in Amoebozoa.</title>
        <authorList>
            <person name="Hillmann F."/>
            <person name="Forbes G."/>
            <person name="Novohradska S."/>
            <person name="Ferling I."/>
            <person name="Riege K."/>
            <person name="Groth M."/>
            <person name="Westermann M."/>
            <person name="Marz M."/>
            <person name="Spaller T."/>
            <person name="Winckler T."/>
            <person name="Schaap P."/>
            <person name="Glockner G."/>
        </authorList>
    </citation>
    <scope>NUCLEOTIDE SEQUENCE [LARGE SCALE GENOMIC DNA]</scope>
    <source>
        <strain evidence="17 18">Jena</strain>
    </source>
</reference>
<feature type="domain" description="Thioredoxin" evidence="16">
    <location>
        <begin position="439"/>
        <end position="562"/>
    </location>
</feature>
<dbReference type="PANTHER" id="PTHR18929">
    <property type="entry name" value="PROTEIN DISULFIDE ISOMERASE"/>
    <property type="match status" value="1"/>
</dbReference>
<dbReference type="NCBIfam" id="TIGR01126">
    <property type="entry name" value="pdi_dom"/>
    <property type="match status" value="2"/>
</dbReference>
<dbReference type="EC" id="5.3.4.1" evidence="4 13"/>
<dbReference type="NCBIfam" id="TIGR01130">
    <property type="entry name" value="ER_PDI_fam"/>
    <property type="match status" value="1"/>
</dbReference>
<dbReference type="CDD" id="cd02981">
    <property type="entry name" value="PDI_b_family"/>
    <property type="match status" value="1"/>
</dbReference>
<dbReference type="CDD" id="cd02982">
    <property type="entry name" value="PDI_b'_family"/>
    <property type="match status" value="1"/>
</dbReference>
<keyword evidence="9 13" id="KW-0413">Isomerase</keyword>
<dbReference type="PROSITE" id="PS50181">
    <property type="entry name" value="FBOX"/>
    <property type="match status" value="1"/>
</dbReference>
<feature type="domain" description="F-box" evidence="15">
    <location>
        <begin position="91"/>
        <end position="137"/>
    </location>
</feature>
<dbReference type="SMART" id="SM00256">
    <property type="entry name" value="FBOX"/>
    <property type="match status" value="1"/>
</dbReference>
<comment type="subcellular location">
    <subcellularLocation>
        <location evidence="2">Endoplasmic reticulum lumen</location>
    </subcellularLocation>
</comment>
<dbReference type="GO" id="GO:0006457">
    <property type="term" value="P:protein folding"/>
    <property type="evidence" value="ECO:0007669"/>
    <property type="project" value="TreeGrafter"/>
</dbReference>
<dbReference type="GO" id="GO:0034976">
    <property type="term" value="P:response to endoplasmic reticulum stress"/>
    <property type="evidence" value="ECO:0007669"/>
    <property type="project" value="TreeGrafter"/>
</dbReference>
<dbReference type="CDD" id="cd02961">
    <property type="entry name" value="PDI_a_family"/>
    <property type="match status" value="1"/>
</dbReference>
<keyword evidence="10 11" id="KW-0676">Redox-active center</keyword>
<dbReference type="InterPro" id="IPR027417">
    <property type="entry name" value="P-loop_NTPase"/>
</dbReference>
<evidence type="ECO:0000256" key="7">
    <source>
        <dbReference type="ARBA" id="ARBA00022824"/>
    </source>
</evidence>
<accession>A0A2P6NB58</accession>
<dbReference type="Pfam" id="PF00071">
    <property type="entry name" value="Ras"/>
    <property type="match status" value="1"/>
</dbReference>
<keyword evidence="18" id="KW-1185">Reference proteome</keyword>
<evidence type="ECO:0000256" key="8">
    <source>
        <dbReference type="ARBA" id="ARBA00023157"/>
    </source>
</evidence>
<dbReference type="FunFam" id="3.40.30.10:FF:000185">
    <property type="entry name" value="Protein disulfide-isomerase"/>
    <property type="match status" value="1"/>
</dbReference>
<feature type="region of interest" description="Disordered" evidence="14">
    <location>
        <begin position="28"/>
        <end position="52"/>
    </location>
</feature>
<proteinExistence type="inferred from homology"/>
<dbReference type="GO" id="GO:0003924">
    <property type="term" value="F:GTPase activity"/>
    <property type="evidence" value="ECO:0007669"/>
    <property type="project" value="InterPro"/>
</dbReference>
<evidence type="ECO:0000256" key="4">
    <source>
        <dbReference type="ARBA" id="ARBA00012723"/>
    </source>
</evidence>
<evidence type="ECO:0000313" key="18">
    <source>
        <dbReference type="Proteomes" id="UP000241769"/>
    </source>
</evidence>
<evidence type="ECO:0000259" key="16">
    <source>
        <dbReference type="PROSITE" id="PS51352"/>
    </source>
</evidence>
<feature type="domain" description="Thioredoxin" evidence="16">
    <location>
        <begin position="776"/>
        <end position="905"/>
    </location>
</feature>
<dbReference type="Pfam" id="PF13848">
    <property type="entry name" value="Thioredoxin_6"/>
    <property type="match status" value="1"/>
</dbReference>
<dbReference type="Gene3D" id="3.40.30.10">
    <property type="entry name" value="Glutaredoxin"/>
    <property type="match status" value="4"/>
</dbReference>
<dbReference type="PRINTS" id="PR00449">
    <property type="entry name" value="RASTRNSFRMNG"/>
</dbReference>
<dbReference type="PROSITE" id="PS51419">
    <property type="entry name" value="RAB"/>
    <property type="match status" value="1"/>
</dbReference>
<dbReference type="InterPro" id="IPR001810">
    <property type="entry name" value="F-box_dom"/>
</dbReference>
<evidence type="ECO:0000256" key="3">
    <source>
        <dbReference type="ARBA" id="ARBA00006347"/>
    </source>
</evidence>
<evidence type="ECO:0000313" key="17">
    <source>
        <dbReference type="EMBL" id="PRP81194.1"/>
    </source>
</evidence>
<dbReference type="SUPFAM" id="SSF52540">
    <property type="entry name" value="P-loop containing nucleoside triphosphate hydrolases"/>
    <property type="match status" value="1"/>
</dbReference>
<dbReference type="SMART" id="SM00175">
    <property type="entry name" value="RAB"/>
    <property type="match status" value="1"/>
</dbReference>
<dbReference type="GO" id="GO:0005788">
    <property type="term" value="C:endoplasmic reticulum lumen"/>
    <property type="evidence" value="ECO:0007669"/>
    <property type="project" value="UniProtKB-SubCell"/>
</dbReference>
<dbReference type="OrthoDB" id="427280at2759"/>
<evidence type="ECO:0000256" key="10">
    <source>
        <dbReference type="ARBA" id="ARBA00023284"/>
    </source>
</evidence>
<dbReference type="SMART" id="SM00173">
    <property type="entry name" value="RAS"/>
    <property type="match status" value="1"/>
</dbReference>
<gene>
    <name evidence="17" type="ORF">PROFUN_02028</name>
</gene>
<dbReference type="AlphaFoldDB" id="A0A2P6NB58"/>
<dbReference type="Pfam" id="PF00085">
    <property type="entry name" value="Thioredoxin"/>
    <property type="match status" value="2"/>
</dbReference>
<evidence type="ECO:0000256" key="5">
    <source>
        <dbReference type="ARBA" id="ARBA00022729"/>
    </source>
</evidence>
<dbReference type="Gene3D" id="3.40.50.300">
    <property type="entry name" value="P-loop containing nucleotide triphosphate hydrolases"/>
    <property type="match status" value="1"/>
</dbReference>
<dbReference type="Gene3D" id="1.20.1280.50">
    <property type="match status" value="1"/>
</dbReference>
<dbReference type="InterPro" id="IPR013766">
    <property type="entry name" value="Thioredoxin_domain"/>
</dbReference>
<dbReference type="GO" id="GO:0003756">
    <property type="term" value="F:protein disulfide isomerase activity"/>
    <property type="evidence" value="ECO:0007669"/>
    <property type="project" value="UniProtKB-EC"/>
</dbReference>
<dbReference type="PROSITE" id="PS51421">
    <property type="entry name" value="RAS"/>
    <property type="match status" value="1"/>
</dbReference>
<keyword evidence="6" id="KW-0677">Repeat</keyword>
<dbReference type="InterPro" id="IPR017937">
    <property type="entry name" value="Thioredoxin_CS"/>
</dbReference>
<dbReference type="PANTHER" id="PTHR18929:SF132">
    <property type="entry name" value="PROTEIN DISULFIDE-ISOMERASE A3"/>
    <property type="match status" value="1"/>
</dbReference>
<dbReference type="Proteomes" id="UP000241769">
    <property type="component" value="Unassembled WGS sequence"/>
</dbReference>
<feature type="disulfide bond" description="Redox-active" evidence="11">
    <location>
        <begin position="825"/>
        <end position="828"/>
    </location>
</feature>
<dbReference type="SUPFAM" id="SSF81383">
    <property type="entry name" value="F-box domain"/>
    <property type="match status" value="1"/>
</dbReference>
<evidence type="ECO:0000256" key="13">
    <source>
        <dbReference type="RuleBase" id="RU361130"/>
    </source>
</evidence>
<dbReference type="STRING" id="1890364.A0A2P6NB58"/>
<dbReference type="GO" id="GO:0005525">
    <property type="term" value="F:GTP binding"/>
    <property type="evidence" value="ECO:0007669"/>
    <property type="project" value="InterPro"/>
</dbReference>
<feature type="disulfide bond" description="Redox-active" evidence="11">
    <location>
        <begin position="484"/>
        <end position="487"/>
    </location>
</feature>
<keyword evidence="8 11" id="KW-1015">Disulfide bond</keyword>
<dbReference type="Pfam" id="PF12937">
    <property type="entry name" value="F-box-like"/>
    <property type="match status" value="1"/>
</dbReference>
<evidence type="ECO:0000256" key="6">
    <source>
        <dbReference type="ARBA" id="ARBA00022737"/>
    </source>
</evidence>
<comment type="caution">
    <text evidence="17">The sequence shown here is derived from an EMBL/GenBank/DDBJ whole genome shotgun (WGS) entry which is preliminary data.</text>
</comment>
<dbReference type="PROSITE" id="PS00194">
    <property type="entry name" value="THIOREDOXIN_1"/>
    <property type="match status" value="2"/>
</dbReference>
<keyword evidence="5" id="KW-0732">Signal</keyword>
<dbReference type="InterPro" id="IPR005792">
    <property type="entry name" value="Prot_disulphide_isomerase"/>
</dbReference>
<name>A0A2P6NB58_9EUKA</name>
<evidence type="ECO:0000256" key="11">
    <source>
        <dbReference type="PIRSR" id="PIRSR605792-51"/>
    </source>
</evidence>